<dbReference type="EMBL" id="JBHSZQ010000002">
    <property type="protein sequence ID" value="MFC7124950.1"/>
    <property type="molecule type" value="Genomic_DNA"/>
</dbReference>
<dbReference type="EC" id="2.6.1.-" evidence="3"/>
<dbReference type="PROSITE" id="PS00105">
    <property type="entry name" value="AA_TRANSFER_CLASS_1"/>
    <property type="match status" value="1"/>
</dbReference>
<organism evidence="5 6">
    <name type="scientific">Halovenus rubra</name>
    <dbReference type="NCBI Taxonomy" id="869890"/>
    <lineage>
        <taxon>Archaea</taxon>
        <taxon>Methanobacteriati</taxon>
        <taxon>Methanobacteriota</taxon>
        <taxon>Stenosarchaea group</taxon>
        <taxon>Halobacteria</taxon>
        <taxon>Halobacteriales</taxon>
        <taxon>Haloarculaceae</taxon>
        <taxon>Halovenus</taxon>
    </lineage>
</organism>
<accession>A0ABD5X174</accession>
<reference evidence="5 6" key="1">
    <citation type="journal article" date="2014" name="Int. J. Syst. Evol. Microbiol.">
        <title>Complete genome sequence of Corynebacterium casei LMG S-19264T (=DSM 44701T), isolated from a smear-ripened cheese.</title>
        <authorList>
            <consortium name="US DOE Joint Genome Institute (JGI-PGF)"/>
            <person name="Walter F."/>
            <person name="Albersmeier A."/>
            <person name="Kalinowski J."/>
            <person name="Ruckert C."/>
        </authorList>
    </citation>
    <scope>NUCLEOTIDE SEQUENCE [LARGE SCALE GENOMIC DNA]</scope>
    <source>
        <strain evidence="5 6">CGMCC 4.7215</strain>
    </source>
</reference>
<dbReference type="SUPFAM" id="SSF53383">
    <property type="entry name" value="PLP-dependent transferases"/>
    <property type="match status" value="1"/>
</dbReference>
<dbReference type="PANTHER" id="PTHR42885">
    <property type="entry name" value="HISTIDINOL-PHOSPHATE AMINOTRANSFERASE-RELATED"/>
    <property type="match status" value="1"/>
</dbReference>
<comment type="caution">
    <text evidence="5">The sequence shown here is derived from an EMBL/GenBank/DDBJ whole genome shotgun (WGS) entry which is preliminary data.</text>
</comment>
<dbReference type="RefSeq" id="WP_267638278.1">
    <property type="nucleotide sequence ID" value="NZ_JAODIY010000013.1"/>
</dbReference>
<evidence type="ECO:0000256" key="1">
    <source>
        <dbReference type="ARBA" id="ARBA00001933"/>
    </source>
</evidence>
<keyword evidence="3" id="KW-0808">Transferase</keyword>
<keyword evidence="3 5" id="KW-0032">Aminotransferase</keyword>
<evidence type="ECO:0000256" key="3">
    <source>
        <dbReference type="RuleBase" id="RU000481"/>
    </source>
</evidence>
<dbReference type="PANTHER" id="PTHR42885:SF1">
    <property type="entry name" value="THREONINE-PHOSPHATE DECARBOXYLASE"/>
    <property type="match status" value="1"/>
</dbReference>
<protein>
    <recommendedName>
        <fullName evidence="3">Aminotransferase</fullName>
        <ecNumber evidence="3">2.6.1.-</ecNumber>
    </recommendedName>
</protein>
<gene>
    <name evidence="5" type="ORF">ACFQJ7_02705</name>
</gene>
<comment type="cofactor">
    <cofactor evidence="1 3">
        <name>pyridoxal 5'-phosphate</name>
        <dbReference type="ChEBI" id="CHEBI:597326"/>
    </cofactor>
</comment>
<evidence type="ECO:0000259" key="4">
    <source>
        <dbReference type="Pfam" id="PF00155"/>
    </source>
</evidence>
<dbReference type="InterPro" id="IPR004838">
    <property type="entry name" value="NHTrfase_class1_PyrdxlP-BS"/>
</dbReference>
<name>A0ABD5X174_9EURY</name>
<dbReference type="AlphaFoldDB" id="A0ABD5X174"/>
<dbReference type="Proteomes" id="UP001596414">
    <property type="component" value="Unassembled WGS sequence"/>
</dbReference>
<dbReference type="Gene3D" id="3.90.1150.10">
    <property type="entry name" value="Aspartate Aminotransferase, domain 1"/>
    <property type="match status" value="1"/>
</dbReference>
<feature type="domain" description="Aminotransferase class I/classII large" evidence="4">
    <location>
        <begin position="42"/>
        <end position="330"/>
    </location>
</feature>
<dbReference type="Pfam" id="PF00155">
    <property type="entry name" value="Aminotran_1_2"/>
    <property type="match status" value="1"/>
</dbReference>
<dbReference type="InterPro" id="IPR015424">
    <property type="entry name" value="PyrdxlP-dep_Trfase"/>
</dbReference>
<proteinExistence type="inferred from homology"/>
<dbReference type="Gene3D" id="3.40.640.10">
    <property type="entry name" value="Type I PLP-dependent aspartate aminotransferase-like (Major domain)"/>
    <property type="match status" value="1"/>
</dbReference>
<dbReference type="GO" id="GO:0008483">
    <property type="term" value="F:transaminase activity"/>
    <property type="evidence" value="ECO:0007669"/>
    <property type="project" value="UniProtKB-KW"/>
</dbReference>
<evidence type="ECO:0000313" key="6">
    <source>
        <dbReference type="Proteomes" id="UP001596414"/>
    </source>
</evidence>
<evidence type="ECO:0000256" key="2">
    <source>
        <dbReference type="ARBA" id="ARBA00022898"/>
    </source>
</evidence>
<evidence type="ECO:0000313" key="5">
    <source>
        <dbReference type="EMBL" id="MFC7124950.1"/>
    </source>
</evidence>
<dbReference type="InterPro" id="IPR015422">
    <property type="entry name" value="PyrdxlP-dep_Trfase_small"/>
</dbReference>
<comment type="similarity">
    <text evidence="3">Belongs to the class-I pyridoxal-phosphate-dependent aminotransferase family.</text>
</comment>
<keyword evidence="2" id="KW-0663">Pyridoxal phosphate</keyword>
<sequence>MDPDSTATVGRVPHGGEEAVELDFSANTNPEMPSGVRDIYNSALEAARSYPPEPPTAFCEAASDYIGCDADSIVPTPGGLAAIRLAIEVTVEPDDSVLVPAPSFGEYAREVTLQGATPTIVDQQNIVERDPTPHAMAIICHPNNPTGHAYSAGQLKAFARRCRAAETTLLVDEAFLDFTDRPSLAGVDGVIVARSLTKMFGLPGIRAGFAAGDNQTIAKMAATRRPWNLGAPALSVGTYCLKQSSFIERTRTRVREERERLTEALSETFDVSPSEAPFLLLDVGEGNVDSVLTATRERGIAVRDARTFRGLNSHIRIAVRLPAENDRLLTVLRDV</sequence>
<dbReference type="CDD" id="cd00609">
    <property type="entry name" value="AAT_like"/>
    <property type="match status" value="1"/>
</dbReference>
<dbReference type="InterPro" id="IPR015421">
    <property type="entry name" value="PyrdxlP-dep_Trfase_major"/>
</dbReference>
<dbReference type="InterPro" id="IPR004839">
    <property type="entry name" value="Aminotransferase_I/II_large"/>
</dbReference>